<name>A0ABY6CKM3_9BACT</name>
<sequence>MRRIILISVLVLSSLVGSSQNFFDWRYHDRYFSVYAGTGWTGYVGDLTNGSPFTKGISHFNIGAEVRLYTKIAARVQYATYKIEGSDSHAADSSFNRQRNLSFHSQNHEWQAQLVYYFFKYGGKYHKRRAYEPYFALGLGQTFYNPKANVSTLGEPKTYVLRDYHTETSSYGNSALILPVNLGVKLAVTEFINLGVDLGYRFAFTGHLDDVYGNYADPNGDGTGYPDGTVEAKLSNRKFEDDVYIVNQDAFDQLVPGNKRGNGKNDGYFLLNMNLEVYLPKDVFRSKKGRGRKGKIFSKPGAYD</sequence>
<feature type="domain" description="DUF6089" evidence="1">
    <location>
        <begin position="64"/>
        <end position="211"/>
    </location>
</feature>
<dbReference type="InterPro" id="IPR045743">
    <property type="entry name" value="DUF6089"/>
</dbReference>
<dbReference type="EMBL" id="CP106679">
    <property type="protein sequence ID" value="UXP30949.1"/>
    <property type="molecule type" value="Genomic_DNA"/>
</dbReference>
<evidence type="ECO:0000313" key="3">
    <source>
        <dbReference type="Proteomes" id="UP001065174"/>
    </source>
</evidence>
<organism evidence="2 3">
    <name type="scientific">Reichenbachiella agarivorans</name>
    <dbReference type="NCBI Taxonomy" id="2979464"/>
    <lineage>
        <taxon>Bacteria</taxon>
        <taxon>Pseudomonadati</taxon>
        <taxon>Bacteroidota</taxon>
        <taxon>Cytophagia</taxon>
        <taxon>Cytophagales</taxon>
        <taxon>Reichenbachiellaceae</taxon>
        <taxon>Reichenbachiella</taxon>
    </lineage>
</organism>
<evidence type="ECO:0000259" key="1">
    <source>
        <dbReference type="Pfam" id="PF19573"/>
    </source>
</evidence>
<dbReference type="RefSeq" id="WP_262308395.1">
    <property type="nucleotide sequence ID" value="NZ_CP106679.1"/>
</dbReference>
<keyword evidence="3" id="KW-1185">Reference proteome</keyword>
<dbReference type="Proteomes" id="UP001065174">
    <property type="component" value="Chromosome"/>
</dbReference>
<evidence type="ECO:0000313" key="2">
    <source>
        <dbReference type="EMBL" id="UXP30949.1"/>
    </source>
</evidence>
<reference evidence="2" key="1">
    <citation type="submission" date="2022-09" db="EMBL/GenBank/DDBJ databases">
        <title>Comparative genomics and taxonomic characterization of three novel marine species of genus Reichenbachiella exhibiting antioxidant and polysaccharide degradation activities.</title>
        <authorList>
            <person name="Muhammad N."/>
            <person name="Lee Y.-J."/>
            <person name="Ko J."/>
            <person name="Kim S.-G."/>
        </authorList>
    </citation>
    <scope>NUCLEOTIDE SEQUENCE</scope>
    <source>
        <strain evidence="2">BKB1-1</strain>
    </source>
</reference>
<proteinExistence type="predicted"/>
<accession>A0ABY6CKM3</accession>
<protein>
    <submittedName>
        <fullName evidence="2">DUF6089 family protein</fullName>
    </submittedName>
</protein>
<gene>
    <name evidence="2" type="ORF">N6H18_11370</name>
</gene>
<dbReference type="Pfam" id="PF19573">
    <property type="entry name" value="DUF6089"/>
    <property type="match status" value="1"/>
</dbReference>